<accession>A0A8S5TVJ2</accession>
<name>A0A8S5TVJ2_9CAUD</name>
<sequence>MKTSLGNLAEGTIVPMLERGSKVNYIVAKHNYQSDVNGGGHTMLIRAGVLGSYEWENSNSSSYELPEYAKYDTDSKIPDVLENYYQGVFDALTLAACKPVRIKYSPNGSTVTSTRSHRFFILSRGDLASWSYSDGDLLNATVVNALVSSVGNNVSLLLRSTTDDYDTKLDPDSNTYVQDGDKYGAVYIARIINNRLYDTSYTVHGHEAASVLPCIVMYDTAGVGEDGILRGNHVPEISSYYFGTEQVHTKHNDFRVAYSVHDEDGDEMTVTELLDGKTVLRTYTPVDGETNNTVWVGSALLPLGEYGVDHKLTVRVTDGAATAEKHYLFRMTYKQGYAVYIGKIAGNADRTGYYWTERHALHDASDEALPIVLEPELTLEKNSFGSFVFTVPAINPYYDKLALKTTVISVEEDGVEIFMGYVTELNKNFDLDIEVTCEGELGYLQDRDCIIENRAYATEELVRLAVTPDGDYGTNFAIEGKTFNLGSVTVVKPDADKDTAETKAISDCWSVLDSNLVGNYGGFLRVRKTVKMEDGKKVYRRYLDYLAEVTDESEQVIQFGVNLLDLSYYLKSNTIVNSIIVMGYATSGWWIFSSTSPIKVEVRNDKSIELYGLCQRMMTVDGTKSSPESLRAKGLEELKKYNPDQFTGSITINAADLADTGVDVDRLGFLKNVRCISEVHGLKNWILCTKEVIPLDAPEEKEFTFGDTANLTTLQASTFGTAGKAWKAIQSTIRYISSGG</sequence>
<evidence type="ECO:0000313" key="1">
    <source>
        <dbReference type="EMBL" id="DAF86192.1"/>
    </source>
</evidence>
<reference evidence="1" key="1">
    <citation type="journal article" date="2021" name="Proc. Natl. Acad. Sci. U.S.A.">
        <title>A Catalog of Tens of Thousands of Viruses from Human Metagenomes Reveals Hidden Associations with Chronic Diseases.</title>
        <authorList>
            <person name="Tisza M.J."/>
            <person name="Buck C.B."/>
        </authorList>
    </citation>
    <scope>NUCLEOTIDE SEQUENCE</scope>
    <source>
        <strain evidence="1">Ctx254</strain>
    </source>
</reference>
<proteinExistence type="predicted"/>
<dbReference type="EMBL" id="BK015941">
    <property type="protein sequence ID" value="DAF86192.1"/>
    <property type="molecule type" value="Genomic_DNA"/>
</dbReference>
<protein>
    <submittedName>
        <fullName evidence="1">Endopeptidase tail</fullName>
    </submittedName>
</protein>
<organism evidence="1">
    <name type="scientific">Siphoviridae sp. ctx254</name>
    <dbReference type="NCBI Taxonomy" id="2825737"/>
    <lineage>
        <taxon>Viruses</taxon>
        <taxon>Duplodnaviria</taxon>
        <taxon>Heunggongvirae</taxon>
        <taxon>Uroviricota</taxon>
        <taxon>Caudoviricetes</taxon>
    </lineage>
</organism>